<sequence>MKSVIAKLSLLFVSTGTFATEYSIFPDWLVKDECTLTEPFPFPNDLTQLKPYPLDAYNKLVKSCEELKPVKPNESQKLDYLDHRYALFSWLSFTALNRQLDENYKLTQDNLKVCAADSGANCPLPLWINWRETETIFTADAAPPKNWEISKNFAMMQPLSAVEQVAPKNTPKKQAILTDQKNNPVYYQKFVSPYVFNFITKNKLYSIDGQIEFANNPTYSWACKSQSASSMCINMNTIGFLACSSGSSLPTCNLPQDLTNFDPKPPGLAIEIKVAWKILDESDDPSKYIRATLPVKRYHQIQSGETGSFKVEEQEVGVVGFHIMQKTGTSSNWIYATFSHQDNVWGNSPTFFDKQCPTCAINHPVGGTKPTQVVRLEQISPVVEKVNQHISKLFKQENAVLQYYKLIGTQYSTNNSSKPMTDINGQPSDTIETKLTNYSGGLPHPVYLTNEVIETFLQLGNQPLGKQEALYYKSSSCMNCHAAGGIATDCDKNTGKPIFTPRTADFSFIYQDAKAKFKEQNCIKEEQSN</sequence>
<evidence type="ECO:0000256" key="1">
    <source>
        <dbReference type="SAM" id="SignalP"/>
    </source>
</evidence>
<name>A0A8I0N064_9GAMM</name>
<organism evidence="2 3">
    <name type="scientific">Pseudoalteromonas peptidolytica F12-50-A1</name>
    <dbReference type="NCBI Taxonomy" id="1315280"/>
    <lineage>
        <taxon>Bacteria</taxon>
        <taxon>Pseudomonadati</taxon>
        <taxon>Pseudomonadota</taxon>
        <taxon>Gammaproteobacteria</taxon>
        <taxon>Alteromonadales</taxon>
        <taxon>Pseudoalteromonadaceae</taxon>
        <taxon>Pseudoalteromonas</taxon>
    </lineage>
</organism>
<evidence type="ECO:0000313" key="2">
    <source>
        <dbReference type="EMBL" id="MBE0348522.1"/>
    </source>
</evidence>
<protein>
    <recommendedName>
        <fullName evidence="4">Cytochrome c domain-containing protein</fullName>
    </recommendedName>
</protein>
<dbReference type="EMBL" id="AQHF01000034">
    <property type="protein sequence ID" value="MBE0348522.1"/>
    <property type="molecule type" value="Genomic_DNA"/>
</dbReference>
<keyword evidence="3" id="KW-1185">Reference proteome</keyword>
<keyword evidence="1" id="KW-0732">Signal</keyword>
<comment type="caution">
    <text evidence="2">The sequence shown here is derived from an EMBL/GenBank/DDBJ whole genome shotgun (WGS) entry which is preliminary data.</text>
</comment>
<dbReference type="Proteomes" id="UP000660708">
    <property type="component" value="Unassembled WGS sequence"/>
</dbReference>
<evidence type="ECO:0008006" key="4">
    <source>
        <dbReference type="Google" id="ProtNLM"/>
    </source>
</evidence>
<gene>
    <name evidence="2" type="ORF">PPEP_b0283</name>
</gene>
<reference evidence="2 3" key="1">
    <citation type="submission" date="2015-06" db="EMBL/GenBank/DDBJ databases">
        <title>Genome sequence of Pseudoalteromonas peptidolytica.</title>
        <authorList>
            <person name="Xie B.-B."/>
            <person name="Rong J.-C."/>
            <person name="Qin Q.-L."/>
            <person name="Zhang Y.-Z."/>
        </authorList>
    </citation>
    <scope>NUCLEOTIDE SEQUENCE [LARGE SCALE GENOMIC DNA]</scope>
    <source>
        <strain evidence="2 3">F12-50-A1</strain>
    </source>
</reference>
<dbReference type="AlphaFoldDB" id="A0A8I0N064"/>
<feature type="signal peptide" evidence="1">
    <location>
        <begin position="1"/>
        <end position="19"/>
    </location>
</feature>
<evidence type="ECO:0000313" key="3">
    <source>
        <dbReference type="Proteomes" id="UP000660708"/>
    </source>
</evidence>
<proteinExistence type="predicted"/>
<accession>A0A8I0N064</accession>
<dbReference type="RefSeq" id="WP_147390268.1">
    <property type="nucleotide sequence ID" value="NZ_AQHF01000034.1"/>
</dbReference>
<feature type="chain" id="PRO_5034885411" description="Cytochrome c domain-containing protein" evidence="1">
    <location>
        <begin position="20"/>
        <end position="529"/>
    </location>
</feature>